<protein>
    <recommendedName>
        <fullName evidence="11">Potassium channel domain-containing protein</fullName>
    </recommendedName>
</protein>
<feature type="transmembrane region" description="Helical" evidence="10">
    <location>
        <begin position="15"/>
        <end position="36"/>
    </location>
</feature>
<keyword evidence="13" id="KW-1185">Reference proteome</keyword>
<dbReference type="EMBL" id="JAPUFD010000004">
    <property type="protein sequence ID" value="MDI1486865.1"/>
    <property type="molecule type" value="Genomic_DNA"/>
</dbReference>
<feature type="compositionally biased region" description="Basic and acidic residues" evidence="9">
    <location>
        <begin position="401"/>
        <end position="422"/>
    </location>
</feature>
<dbReference type="GO" id="GO:0015271">
    <property type="term" value="F:outward rectifier potassium channel activity"/>
    <property type="evidence" value="ECO:0007669"/>
    <property type="project" value="TreeGrafter"/>
</dbReference>
<evidence type="ECO:0000256" key="4">
    <source>
        <dbReference type="ARBA" id="ARBA00022989"/>
    </source>
</evidence>
<feature type="region of interest" description="Disordered" evidence="9">
    <location>
        <begin position="472"/>
        <end position="506"/>
    </location>
</feature>
<dbReference type="PANTHER" id="PTHR11003:SF301">
    <property type="entry name" value="POTASSIUM CHANNEL PROTEIN"/>
    <property type="match status" value="1"/>
</dbReference>
<keyword evidence="5 8" id="KW-0406">Ion transport</keyword>
<feature type="transmembrane region" description="Helical" evidence="10">
    <location>
        <begin position="48"/>
        <end position="71"/>
    </location>
</feature>
<evidence type="ECO:0000259" key="11">
    <source>
        <dbReference type="Pfam" id="PF07885"/>
    </source>
</evidence>
<feature type="compositionally biased region" description="Basic and acidic residues" evidence="9">
    <location>
        <begin position="534"/>
        <end position="544"/>
    </location>
</feature>
<dbReference type="Proteomes" id="UP001161017">
    <property type="component" value="Unassembled WGS sequence"/>
</dbReference>
<evidence type="ECO:0000256" key="1">
    <source>
        <dbReference type="ARBA" id="ARBA00004141"/>
    </source>
</evidence>
<comment type="caution">
    <text evidence="12">The sequence shown here is derived from an EMBL/GenBank/DDBJ whole genome shotgun (WGS) entry which is preliminary data.</text>
</comment>
<keyword evidence="3 8" id="KW-0812">Transmembrane</keyword>
<keyword evidence="7 8" id="KW-0407">Ion channel</keyword>
<evidence type="ECO:0000256" key="7">
    <source>
        <dbReference type="ARBA" id="ARBA00023303"/>
    </source>
</evidence>
<evidence type="ECO:0000256" key="5">
    <source>
        <dbReference type="ARBA" id="ARBA00023065"/>
    </source>
</evidence>
<organism evidence="12 13">
    <name type="scientific">Ramalina farinacea</name>
    <dbReference type="NCBI Taxonomy" id="258253"/>
    <lineage>
        <taxon>Eukaryota</taxon>
        <taxon>Fungi</taxon>
        <taxon>Dikarya</taxon>
        <taxon>Ascomycota</taxon>
        <taxon>Pezizomycotina</taxon>
        <taxon>Lecanoromycetes</taxon>
        <taxon>OSLEUM clade</taxon>
        <taxon>Lecanoromycetidae</taxon>
        <taxon>Lecanorales</taxon>
        <taxon>Lecanorineae</taxon>
        <taxon>Ramalinaceae</taxon>
        <taxon>Ramalina</taxon>
    </lineage>
</organism>
<dbReference type="GO" id="GO:0005886">
    <property type="term" value="C:plasma membrane"/>
    <property type="evidence" value="ECO:0007669"/>
    <property type="project" value="TreeGrafter"/>
</dbReference>
<keyword evidence="6 10" id="KW-0472">Membrane</keyword>
<feature type="compositionally biased region" description="Basic and acidic residues" evidence="9">
    <location>
        <begin position="478"/>
        <end position="489"/>
    </location>
</feature>
<evidence type="ECO:0000256" key="3">
    <source>
        <dbReference type="ARBA" id="ARBA00022692"/>
    </source>
</evidence>
<accession>A0AA43QHY2</accession>
<dbReference type="InterPro" id="IPR013099">
    <property type="entry name" value="K_chnl_dom"/>
</dbReference>
<dbReference type="GO" id="GO:0022841">
    <property type="term" value="F:potassium ion leak channel activity"/>
    <property type="evidence" value="ECO:0007669"/>
    <property type="project" value="TreeGrafter"/>
</dbReference>
<name>A0AA43QHY2_9LECA</name>
<dbReference type="Gene3D" id="1.10.287.70">
    <property type="match status" value="2"/>
</dbReference>
<evidence type="ECO:0000256" key="6">
    <source>
        <dbReference type="ARBA" id="ARBA00023136"/>
    </source>
</evidence>
<dbReference type="Pfam" id="PF07885">
    <property type="entry name" value="Ion_trans_2"/>
    <property type="match status" value="2"/>
</dbReference>
<evidence type="ECO:0000256" key="10">
    <source>
        <dbReference type="SAM" id="Phobius"/>
    </source>
</evidence>
<comment type="similarity">
    <text evidence="8">Belongs to the two pore domain potassium channel (TC 1.A.1.8) family.</text>
</comment>
<feature type="compositionally biased region" description="Polar residues" evidence="9">
    <location>
        <begin position="363"/>
        <end position="372"/>
    </location>
</feature>
<keyword evidence="4 10" id="KW-1133">Transmembrane helix</keyword>
<sequence>MARRLKFSIAQPITIIGWYIASFLLIGDISGIVQFVQKPHQRRALTQAYYYAIFAATLYFIIATLMVATVYGAWKKHYSKEFKLNTSQRTLMLQTISFMIYSIGGAAVYAKIEGWHFLDAVYFVNYTLLTVGIGDYAPMTHLGRGLLFPFAFGGIVILGLVVGSIRSLVLERGKDKLGSRMTEKKREAVLKDLLKKGDDQKLNPIQTAAQAKAAEMSERQRREEEFNLMRKVQEMTATRQKWIALSLSGGAWLLLWLIGALVFYFAEHEQGWTYFQSLYFAYTTLLTIGYGDFKPFSNSGKAFFVLWSLLAVPTLTIVISNLGDTVVKAIRDVTLYLGEFTVLPGDAGVRTRLKQSMDRVKKTSNSEPQHTHGQAGDAFIEPPGLLREEGRDEEEEAENETAVHKVEDTERHPSQSSDRETGDFIGSTIHEYHYLLAKESRKVMNHLNEAPPRQYSYREWCYYLKLLGEDESSSASHRRPEVDPRKGGKVEMQQAQTSGSKEWSWVGEKSPLMGEMEEAEWVLQKLSEKLEKNLRDLHEKERGKKAGSSSGGSDTILEREESKSDEKRKR</sequence>
<evidence type="ECO:0000313" key="12">
    <source>
        <dbReference type="EMBL" id="MDI1486865.1"/>
    </source>
</evidence>
<feature type="transmembrane region" description="Helical" evidence="10">
    <location>
        <begin position="117"/>
        <end position="134"/>
    </location>
</feature>
<dbReference type="PRINTS" id="PR01333">
    <property type="entry name" value="2POREKCHANEL"/>
</dbReference>
<dbReference type="PANTHER" id="PTHR11003">
    <property type="entry name" value="POTASSIUM CHANNEL, SUBFAMILY K"/>
    <property type="match status" value="1"/>
</dbReference>
<feature type="region of interest" description="Disordered" evidence="9">
    <location>
        <begin position="534"/>
        <end position="570"/>
    </location>
</feature>
<evidence type="ECO:0000256" key="2">
    <source>
        <dbReference type="ARBA" id="ARBA00022448"/>
    </source>
</evidence>
<feature type="domain" description="Potassium channel" evidence="11">
    <location>
        <begin position="252"/>
        <end position="327"/>
    </location>
</feature>
<dbReference type="GO" id="GO:0030322">
    <property type="term" value="P:stabilization of membrane potential"/>
    <property type="evidence" value="ECO:0007669"/>
    <property type="project" value="TreeGrafter"/>
</dbReference>
<gene>
    <name evidence="12" type="ORF">OHK93_006127</name>
</gene>
<feature type="domain" description="Potassium channel" evidence="11">
    <location>
        <begin position="98"/>
        <end position="169"/>
    </location>
</feature>
<feature type="compositionally biased region" description="Basic and acidic residues" evidence="9">
    <location>
        <begin position="556"/>
        <end position="570"/>
    </location>
</feature>
<dbReference type="AlphaFoldDB" id="A0AA43QHY2"/>
<keyword evidence="2 8" id="KW-0813">Transport</keyword>
<feature type="transmembrane region" description="Helical" evidence="10">
    <location>
        <begin position="146"/>
        <end position="169"/>
    </location>
</feature>
<feature type="transmembrane region" description="Helical" evidence="10">
    <location>
        <begin position="91"/>
        <end position="110"/>
    </location>
</feature>
<evidence type="ECO:0000256" key="9">
    <source>
        <dbReference type="SAM" id="MobiDB-lite"/>
    </source>
</evidence>
<proteinExistence type="inferred from homology"/>
<evidence type="ECO:0000313" key="13">
    <source>
        <dbReference type="Proteomes" id="UP001161017"/>
    </source>
</evidence>
<comment type="subcellular location">
    <subcellularLocation>
        <location evidence="1">Membrane</location>
        <topology evidence="1">Multi-pass membrane protein</topology>
    </subcellularLocation>
</comment>
<dbReference type="SUPFAM" id="SSF81324">
    <property type="entry name" value="Voltage-gated potassium channels"/>
    <property type="match status" value="2"/>
</dbReference>
<feature type="transmembrane region" description="Helical" evidence="10">
    <location>
        <begin position="242"/>
        <end position="266"/>
    </location>
</feature>
<feature type="region of interest" description="Disordered" evidence="9">
    <location>
        <begin position="354"/>
        <end position="424"/>
    </location>
</feature>
<reference evidence="12" key="1">
    <citation type="journal article" date="2023" name="Genome Biol. Evol.">
        <title>First Whole Genome Sequence and Flow Cytometry Genome Size Data for the Lichen-Forming Fungus Ramalina farinacea (Ascomycota).</title>
        <authorList>
            <person name="Llewellyn T."/>
            <person name="Mian S."/>
            <person name="Hill R."/>
            <person name="Leitch I.J."/>
            <person name="Gaya E."/>
        </authorList>
    </citation>
    <scope>NUCLEOTIDE SEQUENCE</scope>
    <source>
        <strain evidence="12">LIQ254RAFAR</strain>
    </source>
</reference>
<evidence type="ECO:0000256" key="8">
    <source>
        <dbReference type="RuleBase" id="RU003857"/>
    </source>
</evidence>
<feature type="transmembrane region" description="Helical" evidence="10">
    <location>
        <begin position="302"/>
        <end position="323"/>
    </location>
</feature>
<dbReference type="InterPro" id="IPR003280">
    <property type="entry name" value="2pore_dom_K_chnl"/>
</dbReference>